<evidence type="ECO:0000313" key="3">
    <source>
        <dbReference type="Proteomes" id="UP000823561"/>
    </source>
</evidence>
<organism evidence="2 3">
    <name type="scientific">Alosa alosa</name>
    <name type="common">allis shad</name>
    <dbReference type="NCBI Taxonomy" id="278164"/>
    <lineage>
        <taxon>Eukaryota</taxon>
        <taxon>Metazoa</taxon>
        <taxon>Chordata</taxon>
        <taxon>Craniata</taxon>
        <taxon>Vertebrata</taxon>
        <taxon>Euteleostomi</taxon>
        <taxon>Actinopterygii</taxon>
        <taxon>Neopterygii</taxon>
        <taxon>Teleostei</taxon>
        <taxon>Clupei</taxon>
        <taxon>Clupeiformes</taxon>
        <taxon>Clupeoidei</taxon>
        <taxon>Clupeidae</taxon>
        <taxon>Alosa</taxon>
    </lineage>
</organism>
<feature type="domain" description="TEX10-like TPR repeats" evidence="1">
    <location>
        <begin position="4"/>
        <end position="101"/>
    </location>
</feature>
<keyword evidence="3" id="KW-1185">Reference proteome</keyword>
<reference evidence="2" key="1">
    <citation type="submission" date="2020-10" db="EMBL/GenBank/DDBJ databases">
        <title>Chromosome-scale genome assembly of the Allis shad, Alosa alosa.</title>
        <authorList>
            <person name="Margot Z."/>
            <person name="Christophe K."/>
            <person name="Cabau C."/>
            <person name="Louis A."/>
            <person name="Berthelot C."/>
            <person name="Parey E."/>
            <person name="Roest Crollius H."/>
            <person name="Montfort J."/>
            <person name="Robinson-Rechavi M."/>
            <person name="Bucao C."/>
            <person name="Bouchez O."/>
            <person name="Gislard M."/>
            <person name="Lluch J."/>
            <person name="Milhes M."/>
            <person name="Lampietro C."/>
            <person name="Lopez Roques C."/>
            <person name="Donnadieu C."/>
            <person name="Braasch I."/>
            <person name="Desvignes T."/>
            <person name="Postlethwait J."/>
            <person name="Bobe J."/>
            <person name="Guiguen Y."/>
        </authorList>
    </citation>
    <scope>NUCLEOTIDE SEQUENCE</scope>
    <source>
        <strain evidence="2">M-15738</strain>
        <tissue evidence="2">Blood</tissue>
    </source>
</reference>
<proteinExistence type="predicted"/>
<dbReference type="InterPro" id="IPR057949">
    <property type="entry name" value="TPR_TEX10"/>
</dbReference>
<evidence type="ECO:0000313" key="2">
    <source>
        <dbReference type="EMBL" id="KAG5260536.1"/>
    </source>
</evidence>
<dbReference type="AlphaFoldDB" id="A0AAV6FFD3"/>
<accession>A0AAV6FFD3</accession>
<protein>
    <recommendedName>
        <fullName evidence="1">TEX10-like TPR repeats domain-containing protein</fullName>
    </recommendedName>
</protein>
<comment type="caution">
    <text evidence="2">The sequence shown here is derived from an EMBL/GenBank/DDBJ whole genome shotgun (WGS) entry which is preliminary data.</text>
</comment>
<dbReference type="Proteomes" id="UP000823561">
    <property type="component" value="Unassembled WGS sequence"/>
</dbReference>
<gene>
    <name evidence="2" type="ORF">AALO_G00307370</name>
</gene>
<dbReference type="EMBL" id="JADWDJ010000212">
    <property type="protein sequence ID" value="KAG5260536.1"/>
    <property type="molecule type" value="Genomic_DNA"/>
</dbReference>
<feature type="non-terminal residue" evidence="2">
    <location>
        <position position="101"/>
    </location>
</feature>
<sequence length="101" mass="11194">MSNWQEAAVRDVDYLSFLFSTLTGFSSDELAVLQQADEDALSPPSPLSPFSVYPTPLEQFTHHWDIVEEVCHCLSTLGSNTQCFDILQNGICKNLVGLTVL</sequence>
<name>A0AAV6FFD3_9TELE</name>
<evidence type="ECO:0000259" key="1">
    <source>
        <dbReference type="Pfam" id="PF25781"/>
    </source>
</evidence>
<dbReference type="Pfam" id="PF25781">
    <property type="entry name" value="TPR_TEX10"/>
    <property type="match status" value="1"/>
</dbReference>